<dbReference type="EMBL" id="JBHYPX010000070">
    <property type="protein sequence ID" value="MFE1355875.1"/>
    <property type="molecule type" value="Genomic_DNA"/>
</dbReference>
<dbReference type="Proteomes" id="UP001599542">
    <property type="component" value="Unassembled WGS sequence"/>
</dbReference>
<dbReference type="RefSeq" id="WP_380315272.1">
    <property type="nucleotide sequence ID" value="NZ_JBHYPW010000001.1"/>
</dbReference>
<feature type="domain" description="Carrier" evidence="1">
    <location>
        <begin position="13"/>
        <end position="91"/>
    </location>
</feature>
<dbReference type="Gene3D" id="1.10.1200.10">
    <property type="entry name" value="ACP-like"/>
    <property type="match status" value="1"/>
</dbReference>
<evidence type="ECO:0000313" key="2">
    <source>
        <dbReference type="EMBL" id="MFE1355875.1"/>
    </source>
</evidence>
<dbReference type="InterPro" id="IPR036736">
    <property type="entry name" value="ACP-like_sf"/>
</dbReference>
<protein>
    <submittedName>
        <fullName evidence="2">Phosphopantetheine-binding protein</fullName>
    </submittedName>
</protein>
<name>A0ABW6GSX1_9ACTN</name>
<dbReference type="InterPro" id="IPR009081">
    <property type="entry name" value="PP-bd_ACP"/>
</dbReference>
<evidence type="ECO:0000259" key="1">
    <source>
        <dbReference type="PROSITE" id="PS50075"/>
    </source>
</evidence>
<organism evidence="2 3">
    <name type="scientific">Kitasatospora phosalacinea</name>
    <dbReference type="NCBI Taxonomy" id="2065"/>
    <lineage>
        <taxon>Bacteria</taxon>
        <taxon>Bacillati</taxon>
        <taxon>Actinomycetota</taxon>
        <taxon>Actinomycetes</taxon>
        <taxon>Kitasatosporales</taxon>
        <taxon>Streptomycetaceae</taxon>
        <taxon>Kitasatospora</taxon>
    </lineage>
</organism>
<proteinExistence type="predicted"/>
<gene>
    <name evidence="2" type="ORF">ACFW6T_28255</name>
</gene>
<keyword evidence="3" id="KW-1185">Reference proteome</keyword>
<dbReference type="Pfam" id="PF00550">
    <property type="entry name" value="PP-binding"/>
    <property type="match status" value="1"/>
</dbReference>
<evidence type="ECO:0000313" key="3">
    <source>
        <dbReference type="Proteomes" id="UP001599542"/>
    </source>
</evidence>
<sequence length="91" mass="9854">MTPPAGPAPADSSSAGFDPDTLRAEIAELLGEDPEDIRDEDDLRDLGLDSMRVMHLVETWRARGARVEFADLADLGTAPTLLAWSAYLTRA</sequence>
<comment type="caution">
    <text evidence="2">The sequence shown here is derived from an EMBL/GenBank/DDBJ whole genome shotgun (WGS) entry which is preliminary data.</text>
</comment>
<reference evidence="2 3" key="1">
    <citation type="submission" date="2024-09" db="EMBL/GenBank/DDBJ databases">
        <title>The Natural Products Discovery Center: Release of the First 8490 Sequenced Strains for Exploring Actinobacteria Biosynthetic Diversity.</title>
        <authorList>
            <person name="Kalkreuter E."/>
            <person name="Kautsar S.A."/>
            <person name="Yang D."/>
            <person name="Bader C.D."/>
            <person name="Teijaro C.N."/>
            <person name="Fluegel L."/>
            <person name="Davis C.M."/>
            <person name="Simpson J.R."/>
            <person name="Lauterbach L."/>
            <person name="Steele A.D."/>
            <person name="Gui C."/>
            <person name="Meng S."/>
            <person name="Li G."/>
            <person name="Viehrig K."/>
            <person name="Ye F."/>
            <person name="Su P."/>
            <person name="Kiefer A.F."/>
            <person name="Nichols A."/>
            <person name="Cepeda A.J."/>
            <person name="Yan W."/>
            <person name="Fan B."/>
            <person name="Jiang Y."/>
            <person name="Adhikari A."/>
            <person name="Zheng C.-J."/>
            <person name="Schuster L."/>
            <person name="Cowan T.M."/>
            <person name="Smanski M.J."/>
            <person name="Chevrette M.G."/>
            <person name="De Carvalho L.P.S."/>
            <person name="Shen B."/>
        </authorList>
    </citation>
    <scope>NUCLEOTIDE SEQUENCE [LARGE SCALE GENOMIC DNA]</scope>
    <source>
        <strain evidence="2 3">NPDC058753</strain>
    </source>
</reference>
<dbReference type="PROSITE" id="PS50075">
    <property type="entry name" value="CARRIER"/>
    <property type="match status" value="1"/>
</dbReference>
<accession>A0ABW6GSX1</accession>
<dbReference type="SUPFAM" id="SSF47336">
    <property type="entry name" value="ACP-like"/>
    <property type="match status" value="1"/>
</dbReference>